<comment type="caution">
    <text evidence="1">The sequence shown here is derived from an EMBL/GenBank/DDBJ whole genome shotgun (WGS) entry which is preliminary data.</text>
</comment>
<dbReference type="AlphaFoldDB" id="A0A8J6HF17"/>
<evidence type="ECO:0000313" key="2">
    <source>
        <dbReference type="Proteomes" id="UP000719412"/>
    </source>
</evidence>
<name>A0A8J6HF17_TENMO</name>
<evidence type="ECO:0000313" key="1">
    <source>
        <dbReference type="EMBL" id="KAH0813421.1"/>
    </source>
</evidence>
<organism evidence="1 2">
    <name type="scientific">Tenebrio molitor</name>
    <name type="common">Yellow mealworm beetle</name>
    <dbReference type="NCBI Taxonomy" id="7067"/>
    <lineage>
        <taxon>Eukaryota</taxon>
        <taxon>Metazoa</taxon>
        <taxon>Ecdysozoa</taxon>
        <taxon>Arthropoda</taxon>
        <taxon>Hexapoda</taxon>
        <taxon>Insecta</taxon>
        <taxon>Pterygota</taxon>
        <taxon>Neoptera</taxon>
        <taxon>Endopterygota</taxon>
        <taxon>Coleoptera</taxon>
        <taxon>Polyphaga</taxon>
        <taxon>Cucujiformia</taxon>
        <taxon>Tenebrionidae</taxon>
        <taxon>Tenebrio</taxon>
    </lineage>
</organism>
<accession>A0A8J6HF17</accession>
<reference evidence="1" key="1">
    <citation type="journal article" date="2020" name="J Insects Food Feed">
        <title>The yellow mealworm (Tenebrio molitor) genome: a resource for the emerging insects as food and feed industry.</title>
        <authorList>
            <person name="Eriksson T."/>
            <person name="Andere A."/>
            <person name="Kelstrup H."/>
            <person name="Emery V."/>
            <person name="Picard C."/>
        </authorList>
    </citation>
    <scope>NUCLEOTIDE SEQUENCE</scope>
    <source>
        <strain evidence="1">Stoneville</strain>
        <tissue evidence="1">Whole head</tissue>
    </source>
</reference>
<keyword evidence="2" id="KW-1185">Reference proteome</keyword>
<dbReference type="EMBL" id="JABDTM020025290">
    <property type="protein sequence ID" value="KAH0813421.1"/>
    <property type="molecule type" value="Genomic_DNA"/>
</dbReference>
<protein>
    <submittedName>
        <fullName evidence="1">Uncharacterized protein</fullName>
    </submittedName>
</protein>
<reference evidence="1" key="2">
    <citation type="submission" date="2021-08" db="EMBL/GenBank/DDBJ databases">
        <authorList>
            <person name="Eriksson T."/>
        </authorList>
    </citation>
    <scope>NUCLEOTIDE SEQUENCE</scope>
    <source>
        <strain evidence="1">Stoneville</strain>
        <tissue evidence="1">Whole head</tissue>
    </source>
</reference>
<gene>
    <name evidence="1" type="ORF">GEV33_009372</name>
</gene>
<dbReference type="Proteomes" id="UP000719412">
    <property type="component" value="Unassembled WGS sequence"/>
</dbReference>
<proteinExistence type="predicted"/>
<sequence length="263" mass="30754">MYFKPEYLRLFIQHFDYIVKAIRNVDTCLMTSPSFYIEEHLTGYPRTYSNLIENLYIIFDEPLACYFVESVNKAHKPNILSTLVHICFKQKLPIKSLSHAIYHLLSYGVELTHEIVEQIYYCFGDGEMFRTLLHMDIQKTADYWSRAPLPAIIYDVAVKDVDTFLKKPNTYDRVVLEKLASFYAGCKVKEFCVSVEKDLSETVEKLPDVPLLLELARNAARNHIVQVYHVKNSRQYCTVLDFLPLCNEYKAILSFQKKLYSLT</sequence>